<dbReference type="OrthoDB" id="6718656at2759"/>
<reference evidence="1" key="1">
    <citation type="submission" date="2021-06" db="EMBL/GenBank/DDBJ databases">
        <authorList>
            <person name="Kallberg Y."/>
            <person name="Tangrot J."/>
            <person name="Rosling A."/>
        </authorList>
    </citation>
    <scope>NUCLEOTIDE SEQUENCE</scope>
    <source>
        <strain evidence="1">UK204</strain>
    </source>
</reference>
<gene>
    <name evidence="1" type="ORF">FCALED_LOCUS11769</name>
</gene>
<protein>
    <submittedName>
        <fullName evidence="1">10160_t:CDS:1</fullName>
    </submittedName>
</protein>
<sequence>MEIEHSNDPYIQKETNAFTVFVVVAMYLDLENEYEPKRVSSFFFGRCAECGKERISVGWCNDCEINSFKLDFVNWTSGNLNIDDYIKYTQLNASGSVDYLEYINFEQLDLIENTNKGGDFSTIYSALWLEGPRWIWDEEAEQWTHHTSNYMFVMRYYDSEDLYSYLDKRPVASQLYELLGNWVTAICDDPDSSDLFDQFELAEEKKISYIKKYKYQEIHSQAVYKSKHLYFSELNYSNEY</sequence>
<comment type="caution">
    <text evidence="1">The sequence shown here is derived from an EMBL/GenBank/DDBJ whole genome shotgun (WGS) entry which is preliminary data.</text>
</comment>
<dbReference type="EMBL" id="CAJVPQ010005200">
    <property type="protein sequence ID" value="CAG8665777.1"/>
    <property type="molecule type" value="Genomic_DNA"/>
</dbReference>
<name>A0A9N9HDK2_9GLOM</name>
<accession>A0A9N9HDK2</accession>
<evidence type="ECO:0000313" key="1">
    <source>
        <dbReference type="EMBL" id="CAG8665777.1"/>
    </source>
</evidence>
<keyword evidence="2" id="KW-1185">Reference proteome</keyword>
<dbReference type="AlphaFoldDB" id="A0A9N9HDK2"/>
<proteinExistence type="predicted"/>
<evidence type="ECO:0000313" key="2">
    <source>
        <dbReference type="Proteomes" id="UP000789570"/>
    </source>
</evidence>
<organism evidence="1 2">
    <name type="scientific">Funneliformis caledonium</name>
    <dbReference type="NCBI Taxonomy" id="1117310"/>
    <lineage>
        <taxon>Eukaryota</taxon>
        <taxon>Fungi</taxon>
        <taxon>Fungi incertae sedis</taxon>
        <taxon>Mucoromycota</taxon>
        <taxon>Glomeromycotina</taxon>
        <taxon>Glomeromycetes</taxon>
        <taxon>Glomerales</taxon>
        <taxon>Glomeraceae</taxon>
        <taxon>Funneliformis</taxon>
    </lineage>
</organism>
<dbReference type="Proteomes" id="UP000789570">
    <property type="component" value="Unassembled WGS sequence"/>
</dbReference>